<reference evidence="6" key="1">
    <citation type="submission" date="2015-06" db="EMBL/GenBank/DDBJ databases">
        <title>Complete genome sequence and metabolic analysis of phthalate degradation pathway in Gordonia sp. QH-11.</title>
        <authorList>
            <person name="Jin D."/>
            <person name="Kong X."/>
            <person name="Bai Z."/>
        </authorList>
    </citation>
    <scope>NUCLEOTIDE SEQUENCE [LARGE SCALE GENOMIC DNA]</scope>
    <source>
        <strain evidence="6">QH-11</strain>
    </source>
</reference>
<name>A0A0N9MSK3_9ACTN</name>
<reference evidence="5 6" key="2">
    <citation type="journal article" date="2017" name="Int. J. Syst. Evol. Microbiol.">
        <title>Gordonia phthalatica sp. nov., a di-n-butyl phthalate-degrading bacterium isolated from activated sludge.</title>
        <authorList>
            <person name="Jin D."/>
            <person name="Kong X."/>
            <person name="Jia M."/>
            <person name="Yu X."/>
            <person name="Wang X."/>
            <person name="Zhuang X."/>
            <person name="Deng Y."/>
            <person name="Bai Z."/>
        </authorList>
    </citation>
    <scope>NUCLEOTIDE SEQUENCE [LARGE SCALE GENOMIC DNA]</scope>
    <source>
        <strain evidence="5 6">QH-11</strain>
    </source>
</reference>
<dbReference type="InterPro" id="IPR018060">
    <property type="entry name" value="HTH_AraC"/>
</dbReference>
<dbReference type="OrthoDB" id="5464689at2"/>
<dbReference type="PATRIC" id="fig|1136941.3.peg.3731"/>
<proteinExistence type="predicted"/>
<dbReference type="PROSITE" id="PS01124">
    <property type="entry name" value="HTH_ARAC_FAMILY_2"/>
    <property type="match status" value="1"/>
</dbReference>
<keyword evidence="1" id="KW-0805">Transcription regulation</keyword>
<dbReference type="GO" id="GO:0043565">
    <property type="term" value="F:sequence-specific DNA binding"/>
    <property type="evidence" value="ECO:0007669"/>
    <property type="project" value="InterPro"/>
</dbReference>
<dbReference type="PANTHER" id="PTHR46796">
    <property type="entry name" value="HTH-TYPE TRANSCRIPTIONAL ACTIVATOR RHAS-RELATED"/>
    <property type="match status" value="1"/>
</dbReference>
<keyword evidence="6" id="KW-1185">Reference proteome</keyword>
<dbReference type="InterPro" id="IPR009057">
    <property type="entry name" value="Homeodomain-like_sf"/>
</dbReference>
<dbReference type="Pfam" id="PF14525">
    <property type="entry name" value="AraC_binding_2"/>
    <property type="match status" value="1"/>
</dbReference>
<protein>
    <recommendedName>
        <fullName evidence="4">HTH araC/xylS-type domain-containing protein</fullName>
    </recommendedName>
</protein>
<dbReference type="GO" id="GO:0003700">
    <property type="term" value="F:DNA-binding transcription factor activity"/>
    <property type="evidence" value="ECO:0007669"/>
    <property type="project" value="InterPro"/>
</dbReference>
<dbReference type="Gene3D" id="1.10.10.60">
    <property type="entry name" value="Homeodomain-like"/>
    <property type="match status" value="1"/>
</dbReference>
<dbReference type="SMART" id="SM00342">
    <property type="entry name" value="HTH_ARAC"/>
    <property type="match status" value="1"/>
</dbReference>
<dbReference type="InterPro" id="IPR035418">
    <property type="entry name" value="AraC-bd_2"/>
</dbReference>
<accession>A0A0N9MSK3</accession>
<dbReference type="STRING" id="1136941.ACH46_18240"/>
<evidence type="ECO:0000256" key="3">
    <source>
        <dbReference type="ARBA" id="ARBA00023163"/>
    </source>
</evidence>
<dbReference type="InterPro" id="IPR050204">
    <property type="entry name" value="AraC_XylS_family_regulators"/>
</dbReference>
<dbReference type="PANTHER" id="PTHR46796:SF12">
    <property type="entry name" value="HTH-TYPE DNA-BINDING TRANSCRIPTIONAL ACTIVATOR EUTR"/>
    <property type="match status" value="1"/>
</dbReference>
<dbReference type="AlphaFoldDB" id="A0A0N9MSK3"/>
<keyword evidence="2" id="KW-0238">DNA-binding</keyword>
<dbReference type="SUPFAM" id="SSF46689">
    <property type="entry name" value="Homeodomain-like"/>
    <property type="match status" value="2"/>
</dbReference>
<organism evidence="5 6">
    <name type="scientific">Gordonia phthalatica</name>
    <dbReference type="NCBI Taxonomy" id="1136941"/>
    <lineage>
        <taxon>Bacteria</taxon>
        <taxon>Bacillati</taxon>
        <taxon>Actinomycetota</taxon>
        <taxon>Actinomycetes</taxon>
        <taxon>Mycobacteriales</taxon>
        <taxon>Gordoniaceae</taxon>
        <taxon>Gordonia</taxon>
    </lineage>
</organism>
<evidence type="ECO:0000256" key="2">
    <source>
        <dbReference type="ARBA" id="ARBA00023125"/>
    </source>
</evidence>
<dbReference type="EMBL" id="CP011853">
    <property type="protein sequence ID" value="ALG86083.1"/>
    <property type="molecule type" value="Genomic_DNA"/>
</dbReference>
<dbReference type="Proteomes" id="UP000063789">
    <property type="component" value="Chromosome"/>
</dbReference>
<evidence type="ECO:0000313" key="6">
    <source>
        <dbReference type="Proteomes" id="UP000063789"/>
    </source>
</evidence>
<dbReference type="KEGG" id="goq:ACH46_18240"/>
<keyword evidence="3" id="KW-0804">Transcription</keyword>
<dbReference type="Pfam" id="PF12833">
    <property type="entry name" value="HTH_18"/>
    <property type="match status" value="1"/>
</dbReference>
<gene>
    <name evidence="5" type="ORF">ACH46_18240</name>
</gene>
<evidence type="ECO:0000313" key="5">
    <source>
        <dbReference type="EMBL" id="ALG86083.1"/>
    </source>
</evidence>
<evidence type="ECO:0000259" key="4">
    <source>
        <dbReference type="PROSITE" id="PS01124"/>
    </source>
</evidence>
<feature type="domain" description="HTH araC/xylS-type" evidence="4">
    <location>
        <begin position="187"/>
        <end position="289"/>
    </location>
</feature>
<evidence type="ECO:0000256" key="1">
    <source>
        <dbReference type="ARBA" id="ARBA00023015"/>
    </source>
</evidence>
<sequence length="290" mass="31459">MQIVGPEADLDVRVDAYATDSMTIARIGHGTEVVIAPGTLDSYYEINIPLAGSTGSVWGDEELTSDASVAAVFAPHRDSLMHWSADCRQLAVKISRELLDSTVEQLTGRTPDEIVEFDLAFDVATPAGRAWVATVELLSESIELASPDFVLRPLEELVVSRLLVAAPNTFAGRIAGEARPPRPRMVRRVTDLIEAEPGGAHTASSLAAVAGVSVRSLQAAFAEHLGLAPMDYVRRVRLSRCRVALQTAEPGDGQTVADIAFRYGFSHLPRFAAAYRKRYGENPSETLRRF</sequence>